<dbReference type="PANTHER" id="PTHR22878">
    <property type="entry name" value="DYNEIN HEAVY CHAIN 6, AXONEMAL-LIKE-RELATED"/>
    <property type="match status" value="1"/>
</dbReference>
<dbReference type="AlphaFoldDB" id="A0AA85K9P7"/>
<reference evidence="5" key="2">
    <citation type="submission" date="2023-11" db="UniProtKB">
        <authorList>
            <consortium name="WormBaseParasite"/>
        </authorList>
    </citation>
    <scope>IDENTIFICATION</scope>
</reference>
<dbReference type="GO" id="GO:0045505">
    <property type="term" value="F:dynein intermediate chain binding"/>
    <property type="evidence" value="ECO:0007669"/>
    <property type="project" value="InterPro"/>
</dbReference>
<keyword evidence="1" id="KW-0175">Coiled coil</keyword>
<dbReference type="InterPro" id="IPR041658">
    <property type="entry name" value="AAA_lid_11"/>
</dbReference>
<reference evidence="4" key="1">
    <citation type="submission" date="2022-06" db="EMBL/GenBank/DDBJ databases">
        <authorList>
            <person name="Berger JAMES D."/>
            <person name="Berger JAMES D."/>
        </authorList>
    </citation>
    <scope>NUCLEOTIDE SEQUENCE [LARGE SCALE GENOMIC DNA]</scope>
</reference>
<dbReference type="InterPro" id="IPR026983">
    <property type="entry name" value="DHC"/>
</dbReference>
<dbReference type="Proteomes" id="UP000050795">
    <property type="component" value="Unassembled WGS sequence"/>
</dbReference>
<accession>A0AA85K9P7</accession>
<evidence type="ECO:0008006" key="6">
    <source>
        <dbReference type="Google" id="ProtNLM"/>
    </source>
</evidence>
<organism evidence="4 5">
    <name type="scientific">Trichobilharzia regenti</name>
    <name type="common">Nasal bird schistosome</name>
    <dbReference type="NCBI Taxonomy" id="157069"/>
    <lineage>
        <taxon>Eukaryota</taxon>
        <taxon>Metazoa</taxon>
        <taxon>Spiralia</taxon>
        <taxon>Lophotrochozoa</taxon>
        <taxon>Platyhelminthes</taxon>
        <taxon>Trematoda</taxon>
        <taxon>Digenea</taxon>
        <taxon>Strigeidida</taxon>
        <taxon>Schistosomatoidea</taxon>
        <taxon>Schistosomatidae</taxon>
        <taxon>Trichobilharzia</taxon>
    </lineage>
</organism>
<dbReference type="PANTHER" id="PTHR22878:SF73">
    <property type="entry name" value="DYNEIN AXONEMAL HEAVY CHAIN 1"/>
    <property type="match status" value="1"/>
</dbReference>
<evidence type="ECO:0000259" key="3">
    <source>
        <dbReference type="Pfam" id="PF18198"/>
    </source>
</evidence>
<proteinExistence type="predicted"/>
<dbReference type="GO" id="GO:0007018">
    <property type="term" value="P:microtubule-based movement"/>
    <property type="evidence" value="ECO:0007669"/>
    <property type="project" value="InterPro"/>
</dbReference>
<feature type="domain" description="Dynein heavy chain coiled coil stalk" evidence="2">
    <location>
        <begin position="7"/>
        <end position="114"/>
    </location>
</feature>
<feature type="coiled-coil region" evidence="1">
    <location>
        <begin position="76"/>
        <end position="124"/>
    </location>
</feature>
<dbReference type="WBParaSite" id="TREG1_86830.1">
    <property type="protein sequence ID" value="TREG1_86830.1"/>
    <property type="gene ID" value="TREG1_86830"/>
</dbReference>
<evidence type="ECO:0000313" key="4">
    <source>
        <dbReference type="Proteomes" id="UP000050795"/>
    </source>
</evidence>
<name>A0AA85K9P7_TRIRE</name>
<dbReference type="Pfam" id="PF18198">
    <property type="entry name" value="AAA_lid_11"/>
    <property type="match status" value="1"/>
</dbReference>
<evidence type="ECO:0000313" key="5">
    <source>
        <dbReference type="WBParaSite" id="TREG1_86830.1"/>
    </source>
</evidence>
<protein>
    <recommendedName>
        <fullName evidence="6">Dynein heavy chain coiled coil stalk domain-containing protein</fullName>
    </recommendedName>
</protein>
<sequence>MLQDPGKFLDSLINYDRDNIPDSIIAKIKPYIESESFLPAAVAKVSKACTSICLWVRAMYKYHHVAKTVAPYRQALQSSELELAETEKILAEARERLNACEERIANLQAKYDDCIRKQHELEEKSQLFSDDDYWMNIEFYLLVVCIKVKNLLIQHQSGFQIVCGGNVLNLSSLPKFANLPESITQNRDGFKKIFDSCEPHRSEISEPWQTDLDSFQRILVLRCLTADKVTNAMQDFVSHHLGQRFFEPQTTSLHQVFKDSSPSAPLIFVFSQNDVFMHLFLSLAFFHSILIERKKFGPLGFNIPYEFTTGDLRICMDQLIMFLTEYTYYALQAGHINYGGRITDDWDRRCAMSILDEYYFPRVLEDDYSYSPSGILSPATRKYRSCSALELKHCNKNNTVALSHWLNSQQARLTT</sequence>
<keyword evidence="4" id="KW-1185">Reference proteome</keyword>
<evidence type="ECO:0000256" key="1">
    <source>
        <dbReference type="SAM" id="Coils"/>
    </source>
</evidence>
<dbReference type="Gene3D" id="1.20.920.20">
    <property type="match status" value="1"/>
</dbReference>
<dbReference type="Gene3D" id="1.10.8.720">
    <property type="entry name" value="Region D6 of dynein motor"/>
    <property type="match status" value="1"/>
</dbReference>
<dbReference type="InterPro" id="IPR024743">
    <property type="entry name" value="Dynein_HC_stalk"/>
</dbReference>
<evidence type="ECO:0000259" key="2">
    <source>
        <dbReference type="Pfam" id="PF12777"/>
    </source>
</evidence>
<feature type="domain" description="Dynein heavy chain AAA lid" evidence="3">
    <location>
        <begin position="277"/>
        <end position="386"/>
    </location>
</feature>
<dbReference type="InterPro" id="IPR042219">
    <property type="entry name" value="AAA_lid_11_sf"/>
</dbReference>
<dbReference type="Pfam" id="PF12777">
    <property type="entry name" value="MT"/>
    <property type="match status" value="1"/>
</dbReference>
<dbReference type="GO" id="GO:0030286">
    <property type="term" value="C:dynein complex"/>
    <property type="evidence" value="ECO:0007669"/>
    <property type="project" value="InterPro"/>
</dbReference>
<dbReference type="GO" id="GO:0051959">
    <property type="term" value="F:dynein light intermediate chain binding"/>
    <property type="evidence" value="ECO:0007669"/>
    <property type="project" value="InterPro"/>
</dbReference>